<evidence type="ECO:0000313" key="9">
    <source>
        <dbReference type="Proteomes" id="UP001209878"/>
    </source>
</evidence>
<evidence type="ECO:0000256" key="3">
    <source>
        <dbReference type="ARBA" id="ARBA00022679"/>
    </source>
</evidence>
<dbReference type="PROSITE" id="PS50052">
    <property type="entry name" value="GUANYLATE_KINASE_2"/>
    <property type="match status" value="1"/>
</dbReference>
<dbReference type="Gene3D" id="3.30.63.10">
    <property type="entry name" value="Guanylate Kinase phosphate binding domain"/>
    <property type="match status" value="1"/>
</dbReference>
<dbReference type="GO" id="GO:0004385">
    <property type="term" value="F:GMP kinase activity"/>
    <property type="evidence" value="ECO:0007669"/>
    <property type="project" value="UniProtKB-EC"/>
</dbReference>
<proteinExistence type="inferred from homology"/>
<evidence type="ECO:0000259" key="7">
    <source>
        <dbReference type="PROSITE" id="PS50052"/>
    </source>
</evidence>
<comment type="similarity">
    <text evidence="1">Belongs to the guanylate kinase family.</text>
</comment>
<dbReference type="PANTHER" id="PTHR23117:SF13">
    <property type="entry name" value="GUANYLATE KINASE"/>
    <property type="match status" value="1"/>
</dbReference>
<dbReference type="SMART" id="SM00072">
    <property type="entry name" value="GuKc"/>
    <property type="match status" value="1"/>
</dbReference>
<accession>A0AAD9ULH3</accession>
<evidence type="ECO:0000256" key="1">
    <source>
        <dbReference type="ARBA" id="ARBA00005790"/>
    </source>
</evidence>
<reference evidence="8" key="1">
    <citation type="journal article" date="2023" name="Mol. Biol. Evol.">
        <title>Third-Generation Sequencing Reveals the Adaptive Role of the Epigenome in Three Deep-Sea Polychaetes.</title>
        <authorList>
            <person name="Perez M."/>
            <person name="Aroh O."/>
            <person name="Sun Y."/>
            <person name="Lan Y."/>
            <person name="Juniper S.K."/>
            <person name="Young C.R."/>
            <person name="Angers B."/>
            <person name="Qian P.Y."/>
        </authorList>
    </citation>
    <scope>NUCLEOTIDE SEQUENCE</scope>
    <source>
        <strain evidence="8">R07B-5</strain>
    </source>
</reference>
<evidence type="ECO:0000256" key="5">
    <source>
        <dbReference type="ARBA" id="ARBA00022777"/>
    </source>
</evidence>
<dbReference type="SUPFAM" id="SSF52540">
    <property type="entry name" value="P-loop containing nucleoside triphosphate hydrolases"/>
    <property type="match status" value="1"/>
</dbReference>
<dbReference type="InterPro" id="IPR027417">
    <property type="entry name" value="P-loop_NTPase"/>
</dbReference>
<name>A0AAD9ULH3_RIDPI</name>
<evidence type="ECO:0000256" key="4">
    <source>
        <dbReference type="ARBA" id="ARBA00022741"/>
    </source>
</evidence>
<dbReference type="EC" id="2.7.4.8" evidence="2"/>
<dbReference type="AlphaFoldDB" id="A0AAD9ULH3"/>
<keyword evidence="9" id="KW-1185">Reference proteome</keyword>
<dbReference type="GO" id="GO:0005829">
    <property type="term" value="C:cytosol"/>
    <property type="evidence" value="ECO:0007669"/>
    <property type="project" value="TreeGrafter"/>
</dbReference>
<keyword evidence="4" id="KW-0547">Nucleotide-binding</keyword>
<dbReference type="GO" id="GO:0005524">
    <property type="term" value="F:ATP binding"/>
    <property type="evidence" value="ECO:0007669"/>
    <property type="project" value="UniProtKB-KW"/>
</dbReference>
<dbReference type="EMBL" id="JAODUO010000008">
    <property type="protein sequence ID" value="KAK2193660.1"/>
    <property type="molecule type" value="Genomic_DNA"/>
</dbReference>
<organism evidence="8 9">
    <name type="scientific">Ridgeia piscesae</name>
    <name type="common">Tubeworm</name>
    <dbReference type="NCBI Taxonomy" id="27915"/>
    <lineage>
        <taxon>Eukaryota</taxon>
        <taxon>Metazoa</taxon>
        <taxon>Spiralia</taxon>
        <taxon>Lophotrochozoa</taxon>
        <taxon>Annelida</taxon>
        <taxon>Polychaeta</taxon>
        <taxon>Sedentaria</taxon>
        <taxon>Canalipalpata</taxon>
        <taxon>Sabellida</taxon>
        <taxon>Siboglinidae</taxon>
        <taxon>Ridgeia</taxon>
    </lineage>
</organism>
<dbReference type="HAMAP" id="MF_00328">
    <property type="entry name" value="Guanylate_kinase"/>
    <property type="match status" value="1"/>
</dbReference>
<dbReference type="Proteomes" id="UP001209878">
    <property type="component" value="Unassembled WGS sequence"/>
</dbReference>
<keyword evidence="6" id="KW-0067">ATP-binding</keyword>
<dbReference type="FunFam" id="3.40.50.300:FF:000776">
    <property type="entry name" value="Guanylate kinase 2"/>
    <property type="match status" value="1"/>
</dbReference>
<dbReference type="InterPro" id="IPR008144">
    <property type="entry name" value="Guanylate_kin-like_dom"/>
</dbReference>
<dbReference type="PROSITE" id="PS00856">
    <property type="entry name" value="GUANYLATE_KINASE_1"/>
    <property type="match status" value="1"/>
</dbReference>
<comment type="caution">
    <text evidence="8">The sequence shown here is derived from an EMBL/GenBank/DDBJ whole genome shotgun (WGS) entry which is preliminary data.</text>
</comment>
<dbReference type="NCBIfam" id="TIGR03263">
    <property type="entry name" value="guanyl_kin"/>
    <property type="match status" value="1"/>
</dbReference>
<dbReference type="Gene3D" id="3.40.50.300">
    <property type="entry name" value="P-loop containing nucleotide triphosphate hydrolases"/>
    <property type="match status" value="1"/>
</dbReference>
<protein>
    <recommendedName>
        <fullName evidence="2">guanylate kinase</fullName>
        <ecNumber evidence="2">2.7.4.8</ecNumber>
    </recommendedName>
</protein>
<dbReference type="InterPro" id="IPR020590">
    <property type="entry name" value="Guanylate_kinase_CS"/>
</dbReference>
<dbReference type="CDD" id="cd00071">
    <property type="entry name" value="GMPK"/>
    <property type="match status" value="1"/>
</dbReference>
<evidence type="ECO:0000256" key="6">
    <source>
        <dbReference type="ARBA" id="ARBA00022840"/>
    </source>
</evidence>
<dbReference type="PANTHER" id="PTHR23117">
    <property type="entry name" value="GUANYLATE KINASE-RELATED"/>
    <property type="match status" value="1"/>
</dbReference>
<keyword evidence="3" id="KW-0808">Transferase</keyword>
<evidence type="ECO:0000313" key="8">
    <source>
        <dbReference type="EMBL" id="KAK2193660.1"/>
    </source>
</evidence>
<keyword evidence="5" id="KW-0418">Kinase</keyword>
<dbReference type="InterPro" id="IPR017665">
    <property type="entry name" value="Guanylate_kinase"/>
</dbReference>
<sequence length="233" mass="26282">MAFQPVVLSGPSGSGKSTLVKKLMDEYKDCFAFSVSHTTRKPRPGEEHGKDYYFVSTDEMKKAIQNGEFIEHAEFSGNFYGTSHKAVEDVGKTGRICILDVDMQGVKNIKKTNLDPRYIFLQPPSMAVLEERLRKRGTENEESIKKRLSAAKAELEYASNKGTYDHTVVNDELEEAYEKLKGILIQVCMRAPHVTGGVGPVRLSAYVMISVTLFLNENVFKQKFIQQIFGWKT</sequence>
<gene>
    <name evidence="8" type="ORF">NP493_8g00024</name>
</gene>
<dbReference type="InterPro" id="IPR008145">
    <property type="entry name" value="GK/Ca_channel_bsu"/>
</dbReference>
<dbReference type="Pfam" id="PF00625">
    <property type="entry name" value="Guanylate_kin"/>
    <property type="match status" value="1"/>
</dbReference>
<evidence type="ECO:0000256" key="2">
    <source>
        <dbReference type="ARBA" id="ARBA00012961"/>
    </source>
</evidence>
<dbReference type="FunFam" id="3.30.63.10:FF:000002">
    <property type="entry name" value="Guanylate kinase 1"/>
    <property type="match status" value="1"/>
</dbReference>
<feature type="domain" description="Guanylate kinase-like" evidence="7">
    <location>
        <begin position="3"/>
        <end position="185"/>
    </location>
</feature>